<keyword evidence="2" id="KW-0472">Membrane</keyword>
<dbReference type="Gene3D" id="2.40.170.20">
    <property type="entry name" value="TonB-dependent receptor, beta-barrel domain"/>
    <property type="match status" value="1"/>
</dbReference>
<protein>
    <submittedName>
        <fullName evidence="6">TonB-dependent receptor-like protein</fullName>
    </submittedName>
</protein>
<evidence type="ECO:0000259" key="4">
    <source>
        <dbReference type="Pfam" id="PF00593"/>
    </source>
</evidence>
<dbReference type="InterPro" id="IPR000531">
    <property type="entry name" value="Beta-barrel_TonB"/>
</dbReference>
<dbReference type="Proteomes" id="UP000276029">
    <property type="component" value="Unassembled WGS sequence"/>
</dbReference>
<feature type="domain" description="TonB-dependent receptor-like beta-barrel" evidence="4">
    <location>
        <begin position="23"/>
        <end position="400"/>
    </location>
</feature>
<reference evidence="5 7" key="1">
    <citation type="submission" date="2018-06" db="EMBL/GenBank/DDBJ databases">
        <title>Complete Genome Sequence of the Microcystin-Degrading Bacterium Sphingosinicella microcystinivorans Strain B-9.</title>
        <authorList>
            <person name="Jin H."/>
            <person name="Nishizawa T."/>
            <person name="Guo Y."/>
            <person name="Nishizawa A."/>
            <person name="Park H."/>
            <person name="Kato H."/>
            <person name="Tsuji K."/>
            <person name="Harada K."/>
        </authorList>
    </citation>
    <scope>NUCLEOTIDE SEQUENCE [LARGE SCALE GENOMIC DNA]</scope>
    <source>
        <strain evidence="5 7">B9</strain>
    </source>
</reference>
<dbReference type="KEGG" id="smic:SmB9_33250"/>
<evidence type="ECO:0000313" key="7">
    <source>
        <dbReference type="Proteomes" id="UP000275727"/>
    </source>
</evidence>
<dbReference type="GO" id="GO:0009279">
    <property type="term" value="C:cell outer membrane"/>
    <property type="evidence" value="ECO:0007669"/>
    <property type="project" value="UniProtKB-SubCell"/>
</dbReference>
<dbReference type="Pfam" id="PF00593">
    <property type="entry name" value="TonB_dep_Rec_b-barrel"/>
    <property type="match status" value="1"/>
</dbReference>
<keyword evidence="3" id="KW-0998">Cell outer membrane</keyword>
<evidence type="ECO:0000313" key="8">
    <source>
        <dbReference type="Proteomes" id="UP000276029"/>
    </source>
</evidence>
<dbReference type="RefSeq" id="WP_121052578.1">
    <property type="nucleotide sequence ID" value="NZ_AP018711.1"/>
</dbReference>
<keyword evidence="8" id="KW-1185">Reference proteome</keyword>
<evidence type="ECO:0000256" key="3">
    <source>
        <dbReference type="ARBA" id="ARBA00023237"/>
    </source>
</evidence>
<sequence length="436" mass="48221">MLHSITSDRFRDVDAELKAVVGNVTGKLFELPAGDVNIALGTEYRTESFSQIQDNAPEKTTPTPPFLPPTRKIYEFYAETSIPLLKEIPFIYSLDVEGAVRYSHYNAFGSTTNPKVGVKWRPSSDLLVRGSWGTGFRAPNFTEANSTQSRGYRPVTDPCYTAAYTTLPGCNGRQPATILTGTFVTTGGNPDLRPETAETLTVGLVWTPDFIPRFSATIDVYRITKADIIGAADVDYIIMQNAMGTAFAGQVVRNANNEIIDVFATRDNLLDQTIKGIDFGLEYTTAEASWGSLNLRTDATYMDTYKLSPAPDTPAVERVGSYTTALGTIPHWKATGRVTWTFGDLSATWGLRYVGPVRNDASLLVAGERMRAESYLQHDVAVTYNIEPLAMRVTAAVDNLTDEMPPWLEGNYFNGFDNLTFNSRGRFFSFRVVKDF</sequence>
<dbReference type="SUPFAM" id="SSF56935">
    <property type="entry name" value="Porins"/>
    <property type="match status" value="1"/>
</dbReference>
<dbReference type="AlphaFoldDB" id="A0AAD1G263"/>
<proteinExistence type="predicted"/>
<evidence type="ECO:0000313" key="5">
    <source>
        <dbReference type="EMBL" id="BBE35667.1"/>
    </source>
</evidence>
<name>A0AAD1G263_SPHMI</name>
<dbReference type="EMBL" id="RBWX01000010">
    <property type="protein sequence ID" value="RKS86288.1"/>
    <property type="molecule type" value="Genomic_DNA"/>
</dbReference>
<accession>A0AAD1G263</accession>
<evidence type="ECO:0000256" key="1">
    <source>
        <dbReference type="ARBA" id="ARBA00004442"/>
    </source>
</evidence>
<dbReference type="InterPro" id="IPR036942">
    <property type="entry name" value="Beta-barrel_TonB_sf"/>
</dbReference>
<comment type="subcellular location">
    <subcellularLocation>
        <location evidence="1">Cell outer membrane</location>
    </subcellularLocation>
</comment>
<evidence type="ECO:0000313" key="6">
    <source>
        <dbReference type="EMBL" id="RKS86288.1"/>
    </source>
</evidence>
<dbReference type="EMBL" id="AP018711">
    <property type="protein sequence ID" value="BBE35667.1"/>
    <property type="molecule type" value="Genomic_DNA"/>
</dbReference>
<gene>
    <name evidence="6" type="ORF">DFR51_2989</name>
    <name evidence="5" type="ORF">SmB9_33250</name>
</gene>
<dbReference type="PANTHER" id="PTHR47234">
    <property type="match status" value="1"/>
</dbReference>
<organism evidence="5 7">
    <name type="scientific">Sphingosinicella microcystinivorans</name>
    <dbReference type="NCBI Taxonomy" id="335406"/>
    <lineage>
        <taxon>Bacteria</taxon>
        <taxon>Pseudomonadati</taxon>
        <taxon>Pseudomonadota</taxon>
        <taxon>Alphaproteobacteria</taxon>
        <taxon>Sphingomonadales</taxon>
        <taxon>Sphingosinicellaceae</taxon>
        <taxon>Sphingosinicella</taxon>
    </lineage>
</organism>
<evidence type="ECO:0000256" key="2">
    <source>
        <dbReference type="ARBA" id="ARBA00023136"/>
    </source>
</evidence>
<reference evidence="6 8" key="2">
    <citation type="submission" date="2018-10" db="EMBL/GenBank/DDBJ databases">
        <title>Genomic Encyclopedia of Type Strains, Phase IV (KMG-IV): sequencing the most valuable type-strain genomes for metagenomic binning, comparative biology and taxonomic classification.</title>
        <authorList>
            <person name="Goeker M."/>
        </authorList>
    </citation>
    <scope>NUCLEOTIDE SEQUENCE [LARGE SCALE GENOMIC DNA]</scope>
    <source>
        <strain evidence="6 8">DSM 19791</strain>
    </source>
</reference>
<dbReference type="Proteomes" id="UP000275727">
    <property type="component" value="Chromosome"/>
</dbReference>
<dbReference type="PANTHER" id="PTHR47234:SF2">
    <property type="entry name" value="TONB-DEPENDENT RECEPTOR"/>
    <property type="match status" value="1"/>
</dbReference>